<dbReference type="PROSITE" id="PS51898">
    <property type="entry name" value="TYR_RECOMBINASE"/>
    <property type="match status" value="1"/>
</dbReference>
<feature type="domain" description="Core-binding (CB)" evidence="7">
    <location>
        <begin position="85"/>
        <end position="168"/>
    </location>
</feature>
<dbReference type="GO" id="GO:0003677">
    <property type="term" value="F:DNA binding"/>
    <property type="evidence" value="ECO:0007669"/>
    <property type="project" value="UniProtKB-UniRule"/>
</dbReference>
<dbReference type="Gene3D" id="1.10.150.130">
    <property type="match status" value="1"/>
</dbReference>
<evidence type="ECO:0000256" key="2">
    <source>
        <dbReference type="ARBA" id="ARBA00022908"/>
    </source>
</evidence>
<dbReference type="Pfam" id="PF00589">
    <property type="entry name" value="Phage_integrase"/>
    <property type="match status" value="1"/>
</dbReference>
<dbReference type="InterPro" id="IPR004107">
    <property type="entry name" value="Integrase_SAM-like_N"/>
</dbReference>
<accession>A0A1M6LPE1</accession>
<dbReference type="SUPFAM" id="SSF56349">
    <property type="entry name" value="DNA breaking-rejoining enzymes"/>
    <property type="match status" value="1"/>
</dbReference>
<evidence type="ECO:0000313" key="8">
    <source>
        <dbReference type="EMBL" id="SHJ73040.1"/>
    </source>
</evidence>
<evidence type="ECO:0000256" key="3">
    <source>
        <dbReference type="ARBA" id="ARBA00023125"/>
    </source>
</evidence>
<dbReference type="InterPro" id="IPR013762">
    <property type="entry name" value="Integrase-like_cat_sf"/>
</dbReference>
<dbReference type="InterPro" id="IPR050090">
    <property type="entry name" value="Tyrosine_recombinase_XerCD"/>
</dbReference>
<dbReference type="EMBL" id="FQZU01000011">
    <property type="protein sequence ID" value="SHJ73040.1"/>
    <property type="molecule type" value="Genomic_DNA"/>
</dbReference>
<keyword evidence="4" id="KW-0233">DNA recombination</keyword>
<dbReference type="GO" id="GO:0015074">
    <property type="term" value="P:DNA integration"/>
    <property type="evidence" value="ECO:0007669"/>
    <property type="project" value="UniProtKB-KW"/>
</dbReference>
<evidence type="ECO:0000256" key="5">
    <source>
        <dbReference type="PROSITE-ProRule" id="PRU01248"/>
    </source>
</evidence>
<dbReference type="InterPro" id="IPR044068">
    <property type="entry name" value="CB"/>
</dbReference>
<dbReference type="InterPro" id="IPR011010">
    <property type="entry name" value="DNA_brk_join_enz"/>
</dbReference>
<dbReference type="AlphaFoldDB" id="A0A1M6LPE1"/>
<evidence type="ECO:0000259" key="6">
    <source>
        <dbReference type="PROSITE" id="PS51898"/>
    </source>
</evidence>
<dbReference type="GO" id="GO:0006310">
    <property type="term" value="P:DNA recombination"/>
    <property type="evidence" value="ECO:0007669"/>
    <property type="project" value="UniProtKB-KW"/>
</dbReference>
<dbReference type="PANTHER" id="PTHR30349">
    <property type="entry name" value="PHAGE INTEGRASE-RELATED"/>
    <property type="match status" value="1"/>
</dbReference>
<dbReference type="InterPro" id="IPR002104">
    <property type="entry name" value="Integrase_catalytic"/>
</dbReference>
<feature type="domain" description="Tyr recombinase" evidence="6">
    <location>
        <begin position="195"/>
        <end position="393"/>
    </location>
</feature>
<sequence>MPWRKYPWTQGTHGRCYKIGVGVNVRCDKDKIWRVYVNRGDQRKNRTMGAGREGLTSAIKAAEAIAEKLSGIPAQSALPPPNHCPDFTSYAKDWLEGGKIRWKEYTWERYEQLLRIHILPSPVFKDRAMDKIQRQEIKSMLTELGKTRSPATVEAAHSVIHSILYQAMDDGHVNSNPAGRLLRHILKSKNERDQKEADPFKKKERDRFLETAEKMCNRSEVMILKMMVHAGLRLGETLAMKEEGLDLERGSYHVTETFKRGSFSKPKTKKSRRIVDLPDFLVEDLRRHVVMLRRESLERGKGGDISLLFPDPATLLECPYSQKKIQGLMKKVCRKAKLKMRNPHDLRHTYATIMLMAHQSPAYVQRQMGHSSFQITVDVYGHWIPGEGRRQLDEALMPSEKTGREKGNHGVKRSG</sequence>
<dbReference type="STRING" id="1121393.SAMN02745216_02144"/>
<evidence type="ECO:0000256" key="1">
    <source>
        <dbReference type="ARBA" id="ARBA00008857"/>
    </source>
</evidence>
<keyword evidence="3 5" id="KW-0238">DNA-binding</keyword>
<reference evidence="9" key="1">
    <citation type="submission" date="2016-11" db="EMBL/GenBank/DDBJ databases">
        <authorList>
            <person name="Varghese N."/>
            <person name="Submissions S."/>
        </authorList>
    </citation>
    <scope>NUCLEOTIDE SEQUENCE [LARGE SCALE GENOMIC DNA]</scope>
    <source>
        <strain evidence="9">DSM 16219</strain>
    </source>
</reference>
<dbReference type="CDD" id="cd01189">
    <property type="entry name" value="INT_ICEBs1_C_like"/>
    <property type="match status" value="1"/>
</dbReference>
<keyword evidence="9" id="KW-1185">Reference proteome</keyword>
<evidence type="ECO:0000313" key="9">
    <source>
        <dbReference type="Proteomes" id="UP000183994"/>
    </source>
</evidence>
<organism evidence="8 9">
    <name type="scientific">Desulfatibacillum alkenivorans DSM 16219</name>
    <dbReference type="NCBI Taxonomy" id="1121393"/>
    <lineage>
        <taxon>Bacteria</taxon>
        <taxon>Pseudomonadati</taxon>
        <taxon>Thermodesulfobacteriota</taxon>
        <taxon>Desulfobacteria</taxon>
        <taxon>Desulfobacterales</taxon>
        <taxon>Desulfatibacillaceae</taxon>
        <taxon>Desulfatibacillum</taxon>
    </lineage>
</organism>
<comment type="similarity">
    <text evidence="1">Belongs to the 'phage' integrase family.</text>
</comment>
<protein>
    <submittedName>
        <fullName evidence="8">Integrase</fullName>
    </submittedName>
</protein>
<keyword evidence="2" id="KW-0229">DNA integration</keyword>
<dbReference type="PROSITE" id="PS51900">
    <property type="entry name" value="CB"/>
    <property type="match status" value="1"/>
</dbReference>
<dbReference type="Proteomes" id="UP000183994">
    <property type="component" value="Unassembled WGS sequence"/>
</dbReference>
<proteinExistence type="inferred from homology"/>
<gene>
    <name evidence="8" type="ORF">SAMN02745216_02144</name>
</gene>
<dbReference type="Gene3D" id="1.10.443.10">
    <property type="entry name" value="Intergrase catalytic core"/>
    <property type="match status" value="1"/>
</dbReference>
<name>A0A1M6LPE1_9BACT</name>
<dbReference type="PANTHER" id="PTHR30349:SF64">
    <property type="entry name" value="PROPHAGE INTEGRASE INTD-RELATED"/>
    <property type="match status" value="1"/>
</dbReference>
<evidence type="ECO:0000259" key="7">
    <source>
        <dbReference type="PROSITE" id="PS51900"/>
    </source>
</evidence>
<evidence type="ECO:0000256" key="4">
    <source>
        <dbReference type="ARBA" id="ARBA00023172"/>
    </source>
</evidence>
<dbReference type="Pfam" id="PF14659">
    <property type="entry name" value="Phage_int_SAM_3"/>
    <property type="match status" value="1"/>
</dbReference>
<dbReference type="InterPro" id="IPR010998">
    <property type="entry name" value="Integrase_recombinase_N"/>
</dbReference>